<evidence type="ECO:0000256" key="2">
    <source>
        <dbReference type="ARBA" id="ARBA00023194"/>
    </source>
</evidence>
<dbReference type="Gene3D" id="3.60.130.10">
    <property type="entry name" value="Clavaminate synthase-like"/>
    <property type="match status" value="1"/>
</dbReference>
<dbReference type="InterPro" id="IPR003819">
    <property type="entry name" value="TauD/TfdA-like"/>
</dbReference>
<dbReference type="SUPFAM" id="SSF51197">
    <property type="entry name" value="Clavaminate synthase-like"/>
    <property type="match status" value="1"/>
</dbReference>
<protein>
    <submittedName>
        <fullName evidence="4">TauD domain-containing protein</fullName>
    </submittedName>
</protein>
<sequence>MLKHALSPWTGRAAGALRRRLPAWSRRVDIRTFSSLQEGKKKKPVALETVVPRDGSRDDLKILPSDPEGLKLKVRSLGSITLEDQNRFVQKVNDHGAAVLVPEEEGDPLAVYKTLDRWFGNCIPHDAMNEHGIVEINPANPTSINTANPKKEHLPHTDDAYTDSPAAFCTLQCRTSAATGGESVLVSGAELLAALSNEELRTLMQPGMVSMGRRPAADGSWMKVSSIPLFWVDKDSGWLQVRWRCNDGCVGDVAAEVKPSYEQMDAVARHEVHQLVVPLNPGELLIVDNRAIAHGRRPYESDDPRIMWRKNYVGNGELEAQLRTGMCAAFSSMFDGLHSMFDPMSLDTSKLKI</sequence>
<accession>A0ABP0RNL7</accession>
<keyword evidence="2" id="KW-0045">Antibiotic biosynthesis</keyword>
<comment type="caution">
    <text evidence="4">The sequence shown here is derived from an EMBL/GenBank/DDBJ whole genome shotgun (WGS) entry which is preliminary data.</text>
</comment>
<dbReference type="PANTHER" id="PTHR10696:SF56">
    <property type="entry name" value="TAUD_TFDA-LIKE DOMAIN-CONTAINING PROTEIN"/>
    <property type="match status" value="1"/>
</dbReference>
<evidence type="ECO:0000256" key="1">
    <source>
        <dbReference type="ARBA" id="ARBA00023002"/>
    </source>
</evidence>
<dbReference type="EMBL" id="CAXAMM010041984">
    <property type="protein sequence ID" value="CAK9102240.1"/>
    <property type="molecule type" value="Genomic_DNA"/>
</dbReference>
<keyword evidence="1" id="KW-0560">Oxidoreductase</keyword>
<dbReference type="InterPro" id="IPR042098">
    <property type="entry name" value="TauD-like_sf"/>
</dbReference>
<dbReference type="InterPro" id="IPR050411">
    <property type="entry name" value="AlphaKG_dependent_hydroxylases"/>
</dbReference>
<dbReference type="Pfam" id="PF02668">
    <property type="entry name" value="TauD"/>
    <property type="match status" value="1"/>
</dbReference>
<evidence type="ECO:0000313" key="5">
    <source>
        <dbReference type="Proteomes" id="UP001642464"/>
    </source>
</evidence>
<feature type="domain" description="TauD/TfdA-like" evidence="3">
    <location>
        <begin position="119"/>
        <end position="309"/>
    </location>
</feature>
<dbReference type="PANTHER" id="PTHR10696">
    <property type="entry name" value="GAMMA-BUTYROBETAINE HYDROXYLASE-RELATED"/>
    <property type="match status" value="1"/>
</dbReference>
<keyword evidence="5" id="KW-1185">Reference proteome</keyword>
<evidence type="ECO:0000313" key="4">
    <source>
        <dbReference type="EMBL" id="CAK9102240.1"/>
    </source>
</evidence>
<dbReference type="Proteomes" id="UP001642464">
    <property type="component" value="Unassembled WGS sequence"/>
</dbReference>
<gene>
    <name evidence="4" type="ORF">SCF082_LOCUS47787</name>
</gene>
<name>A0ABP0RNL7_9DINO</name>
<proteinExistence type="predicted"/>
<evidence type="ECO:0000259" key="3">
    <source>
        <dbReference type="Pfam" id="PF02668"/>
    </source>
</evidence>
<organism evidence="4 5">
    <name type="scientific">Durusdinium trenchii</name>
    <dbReference type="NCBI Taxonomy" id="1381693"/>
    <lineage>
        <taxon>Eukaryota</taxon>
        <taxon>Sar</taxon>
        <taxon>Alveolata</taxon>
        <taxon>Dinophyceae</taxon>
        <taxon>Suessiales</taxon>
        <taxon>Symbiodiniaceae</taxon>
        <taxon>Durusdinium</taxon>
    </lineage>
</organism>
<reference evidence="4 5" key="1">
    <citation type="submission" date="2024-02" db="EMBL/GenBank/DDBJ databases">
        <authorList>
            <person name="Chen Y."/>
            <person name="Shah S."/>
            <person name="Dougan E. K."/>
            <person name="Thang M."/>
            <person name="Chan C."/>
        </authorList>
    </citation>
    <scope>NUCLEOTIDE SEQUENCE [LARGE SCALE GENOMIC DNA]</scope>
</reference>